<name>A0A7Y4E3B4_9VIBR</name>
<proteinExistence type="predicted"/>
<evidence type="ECO:0000313" key="2">
    <source>
        <dbReference type="Proteomes" id="UP000572072"/>
    </source>
</evidence>
<dbReference type="Proteomes" id="UP000572072">
    <property type="component" value="Unassembled WGS sequence"/>
</dbReference>
<comment type="caution">
    <text evidence="1">The sequence shown here is derived from an EMBL/GenBank/DDBJ whole genome shotgun (WGS) entry which is preliminary data.</text>
</comment>
<dbReference type="EMBL" id="VTYN01000024">
    <property type="protein sequence ID" value="NOH50142.1"/>
    <property type="molecule type" value="Genomic_DNA"/>
</dbReference>
<protein>
    <submittedName>
        <fullName evidence="1">DNAase</fullName>
    </submittedName>
</protein>
<accession>A0A7Y4E3B4</accession>
<sequence>MSFYQLLKDGFRGKPDFSKSLPIHFSIDDMVVSFECPSNVKEYEIFYNSFILSNFPKVLSIEEHEKLVQIAYFYFSFGNIFPKFIISNLTNEGVFIRLKIKNFDNNVENIEILSEELEKNYINYYHDPTPSETSLRGKHTSIMSEAIDYANSRWGNNPKDIDFKKKRDDYLLVRLLRGFPPIKCELVNIGQHTYSKYSEGDLERKLRYMRSYNTPIRDGYFLSIEFIYISEGSLSKRKLLDWINQSDNGFEKDFLEKLEISDFMESCSEDKLKIVR</sequence>
<evidence type="ECO:0000313" key="1">
    <source>
        <dbReference type="EMBL" id="NOH50142.1"/>
    </source>
</evidence>
<gene>
    <name evidence="1" type="ORF">F0262_19050</name>
</gene>
<reference evidence="1 2" key="1">
    <citation type="submission" date="2019-08" db="EMBL/GenBank/DDBJ databases">
        <title>Draft genome sequencing and comparative genomics of hatchery-associated Vibrios.</title>
        <authorList>
            <person name="Kehlet-Delgado H."/>
            <person name="Mueller R.S."/>
        </authorList>
    </citation>
    <scope>NUCLEOTIDE SEQUENCE [LARGE SCALE GENOMIC DNA]</scope>
    <source>
        <strain evidence="1 2">00-78-3</strain>
    </source>
</reference>
<dbReference type="RefSeq" id="WP_171358842.1">
    <property type="nucleotide sequence ID" value="NZ_JBEWWM010000007.1"/>
</dbReference>
<organism evidence="1 2">
    <name type="scientific">Vibrio rotiferianus</name>
    <dbReference type="NCBI Taxonomy" id="190895"/>
    <lineage>
        <taxon>Bacteria</taxon>
        <taxon>Pseudomonadati</taxon>
        <taxon>Pseudomonadota</taxon>
        <taxon>Gammaproteobacteria</taxon>
        <taxon>Vibrionales</taxon>
        <taxon>Vibrionaceae</taxon>
        <taxon>Vibrio</taxon>
    </lineage>
</organism>
<dbReference type="AlphaFoldDB" id="A0A7Y4E3B4"/>